<accession>C7LRZ1</accession>
<dbReference type="eggNOG" id="COG1216">
    <property type="taxonomic scope" value="Bacteria"/>
</dbReference>
<evidence type="ECO:0000313" key="3">
    <source>
        <dbReference type="Proteomes" id="UP000002216"/>
    </source>
</evidence>
<keyword evidence="2" id="KW-0808">Transferase</keyword>
<dbReference type="PANTHER" id="PTHR43685:SF3">
    <property type="entry name" value="SLR2126 PROTEIN"/>
    <property type="match status" value="1"/>
</dbReference>
<feature type="domain" description="Glycosyltransferase 2-like" evidence="1">
    <location>
        <begin position="4"/>
        <end position="171"/>
    </location>
</feature>
<name>C7LRZ1_DESBD</name>
<dbReference type="InterPro" id="IPR029044">
    <property type="entry name" value="Nucleotide-diphossugar_trans"/>
</dbReference>
<organism evidence="2 3">
    <name type="scientific">Desulfomicrobium baculatum (strain DSM 4028 / VKM B-1378 / X)</name>
    <name type="common">Desulfovibrio baculatus</name>
    <dbReference type="NCBI Taxonomy" id="525897"/>
    <lineage>
        <taxon>Bacteria</taxon>
        <taxon>Pseudomonadati</taxon>
        <taxon>Thermodesulfobacteriota</taxon>
        <taxon>Desulfovibrionia</taxon>
        <taxon>Desulfovibrionales</taxon>
        <taxon>Desulfomicrobiaceae</taxon>
        <taxon>Desulfomicrobium</taxon>
    </lineage>
</organism>
<protein>
    <submittedName>
        <fullName evidence="2">Glycosyl transferase family 2</fullName>
    </submittedName>
</protein>
<dbReference type="Gene3D" id="3.90.550.10">
    <property type="entry name" value="Spore Coat Polysaccharide Biosynthesis Protein SpsA, Chain A"/>
    <property type="match status" value="1"/>
</dbReference>
<dbReference type="InterPro" id="IPR001173">
    <property type="entry name" value="Glyco_trans_2-like"/>
</dbReference>
<dbReference type="Pfam" id="PF00535">
    <property type="entry name" value="Glycos_transf_2"/>
    <property type="match status" value="1"/>
</dbReference>
<keyword evidence="3" id="KW-1185">Reference proteome</keyword>
<dbReference type="AlphaFoldDB" id="C7LRZ1"/>
<dbReference type="STRING" id="525897.Dbac_1272"/>
<sequence length="306" mass="34308">MLISVVIPSHKRPNLLDNCLDSIRESLSILGPRQACLVEVHVVFDGCFYPELEQKWRDVPRFYLWSIDKAGAAAARNYGAGKAQGDFIAFIDDDCIARFDWLPTILKEVGKLGGGTVALGGGVKAYPGKQTLAGSYLRNIAHLDGPICEGGVIVNMATANMLVRKKSFWSVGGFDQAFDVASEDENLCSRLRQVGDLTFSEHIIVFHHHDISLVKLIRKFFRYGYGVAQHANLVENDAREALSPYYPLWRAFRDIFSTFPVLLQRIRRTKEKFNNPYSAPLSCLAVVCELAFQAGVYKYNSNTRHK</sequence>
<dbReference type="CAZy" id="GT2">
    <property type="family name" value="Glycosyltransferase Family 2"/>
</dbReference>
<evidence type="ECO:0000259" key="1">
    <source>
        <dbReference type="Pfam" id="PF00535"/>
    </source>
</evidence>
<dbReference type="HOGENOM" id="CLU_025996_19_6_7"/>
<dbReference type="RefSeq" id="WP_015773470.1">
    <property type="nucleotide sequence ID" value="NC_013173.1"/>
</dbReference>
<dbReference type="EMBL" id="CP001629">
    <property type="protein sequence ID" value="ACU89374.1"/>
    <property type="molecule type" value="Genomic_DNA"/>
</dbReference>
<dbReference type="InterPro" id="IPR050834">
    <property type="entry name" value="Glycosyltransf_2"/>
</dbReference>
<dbReference type="CDD" id="cd00761">
    <property type="entry name" value="Glyco_tranf_GTA_type"/>
    <property type="match status" value="1"/>
</dbReference>
<dbReference type="OrthoDB" id="9809116at2"/>
<dbReference type="GO" id="GO:0016740">
    <property type="term" value="F:transferase activity"/>
    <property type="evidence" value="ECO:0007669"/>
    <property type="project" value="UniProtKB-KW"/>
</dbReference>
<dbReference type="Proteomes" id="UP000002216">
    <property type="component" value="Chromosome"/>
</dbReference>
<gene>
    <name evidence="2" type="ordered locus">Dbac_1272</name>
</gene>
<dbReference type="SUPFAM" id="SSF53448">
    <property type="entry name" value="Nucleotide-diphospho-sugar transferases"/>
    <property type="match status" value="1"/>
</dbReference>
<reference evidence="2 3" key="1">
    <citation type="journal article" date="2009" name="Stand. Genomic Sci.">
        <title>Complete genome sequence of Desulfomicrobium baculatum type strain (X).</title>
        <authorList>
            <person name="Copeland A."/>
            <person name="Spring S."/>
            <person name="Goker M."/>
            <person name="Schneider S."/>
            <person name="Lapidus A."/>
            <person name="Del Rio T.G."/>
            <person name="Tice H."/>
            <person name="Cheng J.F."/>
            <person name="Chen F."/>
            <person name="Nolan M."/>
            <person name="Bruce D."/>
            <person name="Goodwin L."/>
            <person name="Pitluck S."/>
            <person name="Ivanova N."/>
            <person name="Mavrommatis K."/>
            <person name="Ovchinnikova G."/>
            <person name="Pati A."/>
            <person name="Chen A."/>
            <person name="Palaniappan K."/>
            <person name="Land M."/>
            <person name="Hauser L."/>
            <person name="Chang Y.J."/>
            <person name="Jeffries C.C."/>
            <person name="Meincke L."/>
            <person name="Sims D."/>
            <person name="Brettin T."/>
            <person name="Detter J.C."/>
            <person name="Han C."/>
            <person name="Chain P."/>
            <person name="Bristow J."/>
            <person name="Eisen J.A."/>
            <person name="Markowitz V."/>
            <person name="Hugenholtz P."/>
            <person name="Kyrpides N.C."/>
            <person name="Klenk H.P."/>
            <person name="Lucas S."/>
        </authorList>
    </citation>
    <scope>NUCLEOTIDE SEQUENCE [LARGE SCALE GENOMIC DNA]</scope>
    <source>
        <strain evidence="3">DSM 4028 / VKM B-1378 / X</strain>
    </source>
</reference>
<proteinExistence type="predicted"/>
<evidence type="ECO:0000313" key="2">
    <source>
        <dbReference type="EMBL" id="ACU89374.1"/>
    </source>
</evidence>
<dbReference type="PANTHER" id="PTHR43685">
    <property type="entry name" value="GLYCOSYLTRANSFERASE"/>
    <property type="match status" value="1"/>
</dbReference>
<dbReference type="KEGG" id="dba:Dbac_1272"/>